<keyword evidence="3" id="KW-1185">Reference proteome</keyword>
<dbReference type="AlphaFoldDB" id="A0A0A6PD47"/>
<evidence type="ECO:0000313" key="2">
    <source>
        <dbReference type="EMBL" id="KHD08179.2"/>
    </source>
</evidence>
<feature type="transmembrane region" description="Helical" evidence="1">
    <location>
        <begin position="20"/>
        <end position="44"/>
    </location>
</feature>
<comment type="caution">
    <text evidence="2">The sequence shown here is derived from an EMBL/GenBank/DDBJ whole genome shotgun (WGS) entry which is preliminary data.</text>
</comment>
<keyword evidence="1" id="KW-1133">Transmembrane helix</keyword>
<proteinExistence type="predicted"/>
<name>A0A0A6PD47_9GAMM</name>
<dbReference type="EMBL" id="JSZA02000047">
    <property type="protein sequence ID" value="KHD08179.2"/>
    <property type="molecule type" value="Genomic_DNA"/>
</dbReference>
<protein>
    <submittedName>
        <fullName evidence="2">Uncharacterized protein</fullName>
    </submittedName>
</protein>
<gene>
    <name evidence="2" type="ORF">PN36_14005</name>
</gene>
<evidence type="ECO:0000256" key="1">
    <source>
        <dbReference type="SAM" id="Phobius"/>
    </source>
</evidence>
<keyword evidence="1" id="KW-0472">Membrane</keyword>
<evidence type="ECO:0000313" key="3">
    <source>
        <dbReference type="Proteomes" id="UP000030428"/>
    </source>
</evidence>
<reference evidence="2 3" key="1">
    <citation type="journal article" date="2016" name="Front. Microbiol.">
        <title>Single-Cell (Meta-)Genomics of a Dimorphic Candidatus Thiomargarita nelsonii Reveals Genomic Plasticity.</title>
        <authorList>
            <person name="Flood B.E."/>
            <person name="Fliss P."/>
            <person name="Jones D.S."/>
            <person name="Dick G.J."/>
            <person name="Jain S."/>
            <person name="Kaster A.K."/>
            <person name="Winkel M."/>
            <person name="Mussmann M."/>
            <person name="Bailey J."/>
        </authorList>
    </citation>
    <scope>NUCLEOTIDE SEQUENCE [LARGE SCALE GENOMIC DNA]</scope>
    <source>
        <strain evidence="2">Hydrate Ridge</strain>
    </source>
</reference>
<dbReference type="Proteomes" id="UP000030428">
    <property type="component" value="Unassembled WGS sequence"/>
</dbReference>
<feature type="transmembrane region" description="Helical" evidence="1">
    <location>
        <begin position="50"/>
        <end position="68"/>
    </location>
</feature>
<organism evidence="2 3">
    <name type="scientific">Candidatus Thiomargarita nelsonii</name>
    <dbReference type="NCBI Taxonomy" id="1003181"/>
    <lineage>
        <taxon>Bacteria</taxon>
        <taxon>Pseudomonadati</taxon>
        <taxon>Pseudomonadota</taxon>
        <taxon>Gammaproteobacteria</taxon>
        <taxon>Thiotrichales</taxon>
        <taxon>Thiotrichaceae</taxon>
        <taxon>Thiomargarita</taxon>
    </lineage>
</organism>
<accession>A0A0A6PD47</accession>
<sequence>MMWGGIKSDQDWYLMEYNRFSKVVSVLFSLPAFYLTYSAFSAYFSGKGPHIVVLIVLVIYSVICILWINETYRAKAWFDDKNIYFQSPYGHKVTMNINDIESCKLSRYHNN</sequence>
<keyword evidence="1" id="KW-0812">Transmembrane</keyword>